<dbReference type="PANTHER" id="PTHR10545">
    <property type="entry name" value="DIAMINE N-ACETYLTRANSFERASE"/>
    <property type="match status" value="1"/>
</dbReference>
<dbReference type="OrthoDB" id="9805924at2"/>
<dbReference type="AlphaFoldDB" id="V9VYZ2"/>
<dbReference type="InterPro" id="IPR016181">
    <property type="entry name" value="Acyl_CoA_acyltransferase"/>
</dbReference>
<dbReference type="RefSeq" id="WP_024091555.1">
    <property type="nucleotide sequence ID" value="NC_023135.1"/>
</dbReference>
<dbReference type="InterPro" id="IPR000182">
    <property type="entry name" value="GNAT_dom"/>
</dbReference>
<gene>
    <name evidence="4" type="ORF">METH_16885</name>
</gene>
<dbReference type="InterPro" id="IPR051016">
    <property type="entry name" value="Diverse_Substrate_AcTransf"/>
</dbReference>
<dbReference type="PROSITE" id="PS51186">
    <property type="entry name" value="GNAT"/>
    <property type="match status" value="1"/>
</dbReference>
<evidence type="ECO:0000313" key="5">
    <source>
        <dbReference type="Proteomes" id="UP000018780"/>
    </source>
</evidence>
<dbReference type="CDD" id="cd04301">
    <property type="entry name" value="NAT_SF"/>
    <property type="match status" value="1"/>
</dbReference>
<dbReference type="Proteomes" id="UP000018780">
    <property type="component" value="Chromosome"/>
</dbReference>
<reference evidence="4 5" key="1">
    <citation type="submission" date="2013-09" db="EMBL/GenBank/DDBJ databases">
        <authorList>
            <consortium name="DOE Joint Genome Institute"/>
            <person name="Klenk H.-P."/>
            <person name="Huntemann M."/>
            <person name="Han J."/>
            <person name="Chen A."/>
            <person name="Kyrpides N."/>
            <person name="Mavromatis K."/>
            <person name="Markowitz V."/>
            <person name="Palaniappan K."/>
            <person name="Ivanova N."/>
            <person name="Schaumberg A."/>
            <person name="Pati A."/>
            <person name="Liolios K."/>
            <person name="Nordberg H.P."/>
            <person name="Cantor M.N."/>
            <person name="Hua S.X."/>
            <person name="Woyke T."/>
        </authorList>
    </citation>
    <scope>NUCLEOTIDE SEQUENCE [LARGE SCALE GENOMIC DNA]</scope>
    <source>
        <strain evidence="4 5">DSM 14336</strain>
    </source>
</reference>
<dbReference type="PANTHER" id="PTHR10545:SF42">
    <property type="entry name" value="ACETYLTRANSFERASE"/>
    <property type="match status" value="1"/>
</dbReference>
<protein>
    <submittedName>
        <fullName evidence="4">GCN5 family N-acetyltransferase</fullName>
    </submittedName>
</protein>
<dbReference type="EMBL" id="CP006773">
    <property type="protein sequence ID" value="AHD02122.1"/>
    <property type="molecule type" value="Genomic_DNA"/>
</dbReference>
<dbReference type="STRING" id="999552.METH_16885"/>
<dbReference type="SUPFAM" id="SSF55729">
    <property type="entry name" value="Acyl-CoA N-acyltransferases (Nat)"/>
    <property type="match status" value="1"/>
</dbReference>
<dbReference type="Gene3D" id="3.40.630.30">
    <property type="match status" value="1"/>
</dbReference>
<keyword evidence="1 4" id="KW-0808">Transferase</keyword>
<organism evidence="4 5">
    <name type="scientific">Leisingera methylohalidivorans DSM 14336</name>
    <dbReference type="NCBI Taxonomy" id="999552"/>
    <lineage>
        <taxon>Bacteria</taxon>
        <taxon>Pseudomonadati</taxon>
        <taxon>Pseudomonadota</taxon>
        <taxon>Alphaproteobacteria</taxon>
        <taxon>Rhodobacterales</taxon>
        <taxon>Roseobacteraceae</taxon>
        <taxon>Leisingera</taxon>
    </lineage>
</organism>
<evidence type="ECO:0000313" key="4">
    <source>
        <dbReference type="EMBL" id="AHD02122.1"/>
    </source>
</evidence>
<keyword evidence="5" id="KW-1185">Reference proteome</keyword>
<evidence type="ECO:0000256" key="1">
    <source>
        <dbReference type="ARBA" id="ARBA00022679"/>
    </source>
</evidence>
<dbReference type="PATRIC" id="fig|999552.6.peg.3364"/>
<accession>V9VYZ2</accession>
<name>V9VYZ2_9RHOB</name>
<dbReference type="GO" id="GO:0008080">
    <property type="term" value="F:N-acetyltransferase activity"/>
    <property type="evidence" value="ECO:0007669"/>
    <property type="project" value="TreeGrafter"/>
</dbReference>
<sequence>MTAQDFELRPLRESDRAEWARLWTGYLAFYETALAEEIYEGTFARLMSGAAWEPSALVLTSAGSGDGPQPLAGLVHFLYHAHCWKPSPVCYLQDLYVDPGIRGQGLGRRLIEGVYAAADEAAASGVYWMTQHFNSQARQLYDRIGVETPFIKYQRP</sequence>
<keyword evidence="2" id="KW-0012">Acyltransferase</keyword>
<dbReference type="HOGENOM" id="CLU_013985_32_1_5"/>
<dbReference type="Pfam" id="PF00583">
    <property type="entry name" value="Acetyltransf_1"/>
    <property type="match status" value="1"/>
</dbReference>
<proteinExistence type="predicted"/>
<feature type="domain" description="N-acetyltransferase" evidence="3">
    <location>
        <begin position="6"/>
        <end position="156"/>
    </location>
</feature>
<evidence type="ECO:0000256" key="2">
    <source>
        <dbReference type="ARBA" id="ARBA00023315"/>
    </source>
</evidence>
<dbReference type="KEGG" id="lmd:METH_16885"/>
<evidence type="ECO:0000259" key="3">
    <source>
        <dbReference type="PROSITE" id="PS51186"/>
    </source>
</evidence>